<dbReference type="GO" id="GO:0005049">
    <property type="term" value="F:nuclear export signal receptor activity"/>
    <property type="evidence" value="ECO:0007669"/>
    <property type="project" value="InterPro"/>
</dbReference>
<dbReference type="AlphaFoldDB" id="A0A8K0P0F8"/>
<reference evidence="8" key="1">
    <citation type="submission" date="2013-04" db="EMBL/GenBank/DDBJ databases">
        <authorList>
            <person name="Qu J."/>
            <person name="Murali S.C."/>
            <person name="Bandaranaike D."/>
            <person name="Bellair M."/>
            <person name="Blankenburg K."/>
            <person name="Chao H."/>
            <person name="Dinh H."/>
            <person name="Doddapaneni H."/>
            <person name="Downs B."/>
            <person name="Dugan-Rocha S."/>
            <person name="Elkadiri S."/>
            <person name="Gnanaolivu R.D."/>
            <person name="Hernandez B."/>
            <person name="Javaid M."/>
            <person name="Jayaseelan J.C."/>
            <person name="Lee S."/>
            <person name="Li M."/>
            <person name="Ming W."/>
            <person name="Munidasa M."/>
            <person name="Muniz J."/>
            <person name="Nguyen L."/>
            <person name="Ongeri F."/>
            <person name="Osuji N."/>
            <person name="Pu L.-L."/>
            <person name="Puazo M."/>
            <person name="Qu C."/>
            <person name="Quiroz J."/>
            <person name="Raj R."/>
            <person name="Weissenberger G."/>
            <person name="Xin Y."/>
            <person name="Zou X."/>
            <person name="Han Y."/>
            <person name="Richards S."/>
            <person name="Worley K."/>
            <person name="Muzny D."/>
            <person name="Gibbs R."/>
        </authorList>
    </citation>
    <scope>NUCLEOTIDE SEQUENCE</scope>
    <source>
        <strain evidence="8">Sampled in the wild</strain>
    </source>
</reference>
<dbReference type="GO" id="GO:0005737">
    <property type="term" value="C:cytoplasm"/>
    <property type="evidence" value="ECO:0007669"/>
    <property type="project" value="UniProtKB-SubCell"/>
</dbReference>
<comment type="similarity">
    <text evidence="3">Belongs to the exportin family.</text>
</comment>
<dbReference type="PANTHER" id="PTHR21452:SF4">
    <property type="entry name" value="EXPORTIN-6"/>
    <property type="match status" value="1"/>
</dbReference>
<dbReference type="OrthoDB" id="10261013at2759"/>
<dbReference type="GO" id="GO:0006611">
    <property type="term" value="P:protein export from nucleus"/>
    <property type="evidence" value="ECO:0007669"/>
    <property type="project" value="InterPro"/>
</dbReference>
<evidence type="ECO:0000256" key="3">
    <source>
        <dbReference type="ARBA" id="ARBA00009466"/>
    </source>
</evidence>
<evidence type="ECO:0000313" key="9">
    <source>
        <dbReference type="Proteomes" id="UP000792457"/>
    </source>
</evidence>
<keyword evidence="5" id="KW-0963">Cytoplasm</keyword>
<comment type="caution">
    <text evidence="8">The sequence shown here is derived from an EMBL/GenBank/DDBJ whole genome shotgun (WGS) entry which is preliminary data.</text>
</comment>
<dbReference type="GO" id="GO:0005634">
    <property type="term" value="C:nucleus"/>
    <property type="evidence" value="ECO:0007669"/>
    <property type="project" value="UniProtKB-SubCell"/>
</dbReference>
<keyword evidence="7" id="KW-0539">Nucleus</keyword>
<keyword evidence="9" id="KW-1185">Reference proteome</keyword>
<keyword evidence="6" id="KW-0653">Protein transport</keyword>
<evidence type="ECO:0000256" key="5">
    <source>
        <dbReference type="ARBA" id="ARBA00022490"/>
    </source>
</evidence>
<dbReference type="InterPro" id="IPR040016">
    <property type="entry name" value="XPO6"/>
</dbReference>
<dbReference type="EMBL" id="KZ308290">
    <property type="protein sequence ID" value="KAG8226609.1"/>
    <property type="molecule type" value="Genomic_DNA"/>
</dbReference>
<keyword evidence="4" id="KW-0813">Transport</keyword>
<evidence type="ECO:0000256" key="7">
    <source>
        <dbReference type="ARBA" id="ARBA00023242"/>
    </source>
</evidence>
<evidence type="ECO:0000256" key="6">
    <source>
        <dbReference type="ARBA" id="ARBA00022927"/>
    </source>
</evidence>
<gene>
    <name evidence="8" type="ORF">J437_LFUL007682</name>
</gene>
<accession>A0A8K0P0F8</accession>
<evidence type="ECO:0000256" key="2">
    <source>
        <dbReference type="ARBA" id="ARBA00004496"/>
    </source>
</evidence>
<dbReference type="Proteomes" id="UP000792457">
    <property type="component" value="Unassembled WGS sequence"/>
</dbReference>
<evidence type="ECO:0000313" key="8">
    <source>
        <dbReference type="EMBL" id="KAG8226609.1"/>
    </source>
</evidence>
<dbReference type="PANTHER" id="PTHR21452">
    <property type="entry name" value="EXPORTIN-6"/>
    <property type="match status" value="1"/>
</dbReference>
<comment type="subcellular location">
    <subcellularLocation>
        <location evidence="2">Cytoplasm</location>
    </subcellularLocation>
    <subcellularLocation>
        <location evidence="1">Nucleus</location>
    </subcellularLocation>
</comment>
<sequence length="545" mass="59925">MIDRFLAALHTLTFSQAPVERYLSCLDIWADLAERKNEGCRDYLRLYEYYFIVVVEKILCRIQYRFNWEELADIDRDSVDDDGQTQWDYYLSRCVEVIARVGELFPDDTLAQVAEAWSKCAETFLRGNSMLRTSEVSSEERDLRRDLASLTLAVGRTASFGALSRPPMANDHSSKLESRALELVTKLVTLASTGVQRNPVPSADLIEVHAQNLAALQAWCHWMAQRMGPSGELPATELVSRSAECAANAILAGAEWSAGRFGVGKAARVPHAAAHLFCTLTAVARLPRLWQNPNVSPLFSRGRDVLLALPEETGHLVARGLQNALLLGQAGEGSTPEAAWNERETLYASLLSSLVDQESLDTLGNVPGQCSDFARVSVAVRAWRLIADQLENGRGMGGRSKRALHACLVPHLNLALRLLPHLTVHPGMRSSSVVDHNTFARALARLGEDLRCHRLCNAISPGHGIHLSMAFSTNRRLSLSYGGGNQRNTEVKRMPVSSPRPLSLTFELEGPKSHEGQDSPTRGTTFTDGLILASSSVFILFFGGV</sequence>
<organism evidence="8 9">
    <name type="scientific">Ladona fulva</name>
    <name type="common">Scarce chaser dragonfly</name>
    <name type="synonym">Libellula fulva</name>
    <dbReference type="NCBI Taxonomy" id="123851"/>
    <lineage>
        <taxon>Eukaryota</taxon>
        <taxon>Metazoa</taxon>
        <taxon>Ecdysozoa</taxon>
        <taxon>Arthropoda</taxon>
        <taxon>Hexapoda</taxon>
        <taxon>Insecta</taxon>
        <taxon>Pterygota</taxon>
        <taxon>Palaeoptera</taxon>
        <taxon>Odonata</taxon>
        <taxon>Epiprocta</taxon>
        <taxon>Anisoptera</taxon>
        <taxon>Libelluloidea</taxon>
        <taxon>Libellulidae</taxon>
        <taxon>Ladona</taxon>
    </lineage>
</organism>
<name>A0A8K0P0F8_LADFU</name>
<evidence type="ECO:0000256" key="1">
    <source>
        <dbReference type="ARBA" id="ARBA00004123"/>
    </source>
</evidence>
<proteinExistence type="inferred from homology"/>
<protein>
    <submittedName>
        <fullName evidence="8">Uncharacterized protein</fullName>
    </submittedName>
</protein>
<reference evidence="8" key="2">
    <citation type="submission" date="2017-10" db="EMBL/GenBank/DDBJ databases">
        <title>Ladona fulva Genome sequencing and assembly.</title>
        <authorList>
            <person name="Murali S."/>
            <person name="Richards S."/>
            <person name="Bandaranaike D."/>
            <person name="Bellair M."/>
            <person name="Blankenburg K."/>
            <person name="Chao H."/>
            <person name="Dinh H."/>
            <person name="Doddapaneni H."/>
            <person name="Dugan-Rocha S."/>
            <person name="Elkadiri S."/>
            <person name="Gnanaolivu R."/>
            <person name="Hernandez B."/>
            <person name="Skinner E."/>
            <person name="Javaid M."/>
            <person name="Lee S."/>
            <person name="Li M."/>
            <person name="Ming W."/>
            <person name="Munidasa M."/>
            <person name="Muniz J."/>
            <person name="Nguyen L."/>
            <person name="Hughes D."/>
            <person name="Osuji N."/>
            <person name="Pu L.-L."/>
            <person name="Puazo M."/>
            <person name="Qu C."/>
            <person name="Quiroz J."/>
            <person name="Raj R."/>
            <person name="Weissenberger G."/>
            <person name="Xin Y."/>
            <person name="Zou X."/>
            <person name="Han Y."/>
            <person name="Worley K."/>
            <person name="Muzny D."/>
            <person name="Gibbs R."/>
        </authorList>
    </citation>
    <scope>NUCLEOTIDE SEQUENCE</scope>
    <source>
        <strain evidence="8">Sampled in the wild</strain>
    </source>
</reference>
<evidence type="ECO:0000256" key="4">
    <source>
        <dbReference type="ARBA" id="ARBA00022448"/>
    </source>
</evidence>